<dbReference type="OrthoDB" id="5280547at2759"/>
<dbReference type="SUPFAM" id="SSF48230">
    <property type="entry name" value="Chondroitin AC/alginate lyase"/>
    <property type="match status" value="1"/>
</dbReference>
<evidence type="ECO:0000256" key="2">
    <source>
        <dbReference type="ARBA" id="ARBA00023239"/>
    </source>
</evidence>
<organism evidence="5 6">
    <name type="scientific">Oidiodendron maius (strain Zn)</name>
    <dbReference type="NCBI Taxonomy" id="913774"/>
    <lineage>
        <taxon>Eukaryota</taxon>
        <taxon>Fungi</taxon>
        <taxon>Dikarya</taxon>
        <taxon>Ascomycota</taxon>
        <taxon>Pezizomycotina</taxon>
        <taxon>Leotiomycetes</taxon>
        <taxon>Leotiomycetes incertae sedis</taxon>
        <taxon>Myxotrichaceae</taxon>
        <taxon>Oidiodendron</taxon>
    </lineage>
</organism>
<feature type="chain" id="PRO_5002162918" description="Alginate lyase domain-containing protein" evidence="3">
    <location>
        <begin position="18"/>
        <end position="498"/>
    </location>
</feature>
<reference evidence="5 6" key="1">
    <citation type="submission" date="2014-04" db="EMBL/GenBank/DDBJ databases">
        <authorList>
            <consortium name="DOE Joint Genome Institute"/>
            <person name="Kuo A."/>
            <person name="Martino E."/>
            <person name="Perotto S."/>
            <person name="Kohler A."/>
            <person name="Nagy L.G."/>
            <person name="Floudas D."/>
            <person name="Copeland A."/>
            <person name="Barry K.W."/>
            <person name="Cichocki N."/>
            <person name="Veneault-Fourrey C."/>
            <person name="LaButti K."/>
            <person name="Lindquist E.A."/>
            <person name="Lipzen A."/>
            <person name="Lundell T."/>
            <person name="Morin E."/>
            <person name="Murat C."/>
            <person name="Sun H."/>
            <person name="Tunlid A."/>
            <person name="Henrissat B."/>
            <person name="Grigoriev I.V."/>
            <person name="Hibbett D.S."/>
            <person name="Martin F."/>
            <person name="Nordberg H.P."/>
            <person name="Cantor M.N."/>
            <person name="Hua S.X."/>
        </authorList>
    </citation>
    <scope>NUCLEOTIDE SEQUENCE [LARGE SCALE GENOMIC DNA]</scope>
    <source>
        <strain evidence="5 6">Zn</strain>
    </source>
</reference>
<keyword evidence="6" id="KW-1185">Reference proteome</keyword>
<dbReference type="HOGENOM" id="CLU_038125_0_0_1"/>
<evidence type="ECO:0000313" key="6">
    <source>
        <dbReference type="Proteomes" id="UP000054321"/>
    </source>
</evidence>
<name>A0A0C3D0K2_OIDMZ</name>
<protein>
    <recommendedName>
        <fullName evidence="4">Alginate lyase domain-containing protein</fullName>
    </recommendedName>
</protein>
<dbReference type="GO" id="GO:0016829">
    <property type="term" value="F:lyase activity"/>
    <property type="evidence" value="ECO:0007669"/>
    <property type="project" value="UniProtKB-KW"/>
</dbReference>
<dbReference type="GO" id="GO:0042597">
    <property type="term" value="C:periplasmic space"/>
    <property type="evidence" value="ECO:0007669"/>
    <property type="project" value="InterPro"/>
</dbReference>
<dbReference type="Proteomes" id="UP000054321">
    <property type="component" value="Unassembled WGS sequence"/>
</dbReference>
<keyword evidence="2" id="KW-0456">Lyase</keyword>
<keyword evidence="1 3" id="KW-0732">Signal</keyword>
<dbReference type="STRING" id="913774.A0A0C3D0K2"/>
<gene>
    <name evidence="5" type="ORF">OIDMADRAFT_34192</name>
</gene>
<evidence type="ECO:0000313" key="5">
    <source>
        <dbReference type="EMBL" id="KIM95437.1"/>
    </source>
</evidence>
<proteinExistence type="predicted"/>
<reference evidence="6" key="2">
    <citation type="submission" date="2015-01" db="EMBL/GenBank/DDBJ databases">
        <title>Evolutionary Origins and Diversification of the Mycorrhizal Mutualists.</title>
        <authorList>
            <consortium name="DOE Joint Genome Institute"/>
            <consortium name="Mycorrhizal Genomics Consortium"/>
            <person name="Kohler A."/>
            <person name="Kuo A."/>
            <person name="Nagy L.G."/>
            <person name="Floudas D."/>
            <person name="Copeland A."/>
            <person name="Barry K.W."/>
            <person name="Cichocki N."/>
            <person name="Veneault-Fourrey C."/>
            <person name="LaButti K."/>
            <person name="Lindquist E.A."/>
            <person name="Lipzen A."/>
            <person name="Lundell T."/>
            <person name="Morin E."/>
            <person name="Murat C."/>
            <person name="Riley R."/>
            <person name="Ohm R."/>
            <person name="Sun H."/>
            <person name="Tunlid A."/>
            <person name="Henrissat B."/>
            <person name="Grigoriev I.V."/>
            <person name="Hibbett D.S."/>
            <person name="Martin F."/>
        </authorList>
    </citation>
    <scope>NUCLEOTIDE SEQUENCE [LARGE SCALE GENOMIC DNA]</scope>
    <source>
        <strain evidence="6">Zn</strain>
    </source>
</reference>
<dbReference type="InterPro" id="IPR008929">
    <property type="entry name" value="Chondroitin_lyas"/>
</dbReference>
<feature type="domain" description="Alginate lyase" evidence="4">
    <location>
        <begin position="75"/>
        <end position="302"/>
    </location>
</feature>
<dbReference type="Pfam" id="PF05426">
    <property type="entry name" value="Alginate_lyase"/>
    <property type="match status" value="1"/>
</dbReference>
<evidence type="ECO:0000256" key="1">
    <source>
        <dbReference type="ARBA" id="ARBA00022729"/>
    </source>
</evidence>
<dbReference type="AlphaFoldDB" id="A0A0C3D0K2"/>
<accession>A0A0C3D0K2</accession>
<dbReference type="InParanoid" id="A0A0C3D0K2"/>
<evidence type="ECO:0000259" key="4">
    <source>
        <dbReference type="Pfam" id="PF05426"/>
    </source>
</evidence>
<dbReference type="InterPro" id="IPR008397">
    <property type="entry name" value="Alginate_lyase_dom"/>
</dbReference>
<dbReference type="Gene3D" id="1.50.10.100">
    <property type="entry name" value="Chondroitin AC/alginate lyase"/>
    <property type="match status" value="1"/>
</dbReference>
<feature type="signal peptide" evidence="3">
    <location>
        <begin position="1"/>
        <end position="17"/>
    </location>
</feature>
<dbReference type="EMBL" id="KN832887">
    <property type="protein sequence ID" value="KIM95437.1"/>
    <property type="molecule type" value="Genomic_DNA"/>
</dbReference>
<sequence length="498" mass="54315">MTSVLLFLLFLLPFVSPFLHPGLLVTDADISRIKSKLELNLDPWQSSWAKLTTIPYGQPDYTNNAVSGVYRDTANGVTENAELLWHDAAAAFNLGLRWKVEGKAEYAEAVAAILTAWGEKLENFDEGDDQYLITGLQGHQLVNAAELIRDYTPFVQNGMSTFTAMFERLFLAKNLYFLRHEDGSEHNVKHFFANWELCNMASVMAFGIFTENSTLFDFALDYFKTGIGNGGINNCISNLVEEPGTGKTIGQPQEAGRDQGHTGLDFQMLGVVAQQAWNQGEDLYSFNNSRILQGAEYYARYNLYNDVPFVPYTNGIVSYDIISDASRGAFRPTWELLYAHYAQVKGLDAPWTEKYKNYTVTQMGGFEGGGGSWGEGSGHYDGLGWGSLLYHLDESDVAAMKSANPSSVSDVGGRSTTANVPQTSISSSAVFASTNALLSDVGSTNSLFTAAATVSTTKSASPSRYSVVVSPTPDTSTSVVSSSHVPVVIVTEYVYTCG</sequence>
<evidence type="ECO:0000256" key="3">
    <source>
        <dbReference type="SAM" id="SignalP"/>
    </source>
</evidence>